<dbReference type="InterPro" id="IPR001283">
    <property type="entry name" value="CRISP-related"/>
</dbReference>
<dbReference type="PROSITE" id="PS01009">
    <property type="entry name" value="CRISP_1"/>
    <property type="match status" value="1"/>
</dbReference>
<dbReference type="SUPFAM" id="SSF55797">
    <property type="entry name" value="PR-1-like"/>
    <property type="match status" value="1"/>
</dbReference>
<evidence type="ECO:0000313" key="4">
    <source>
        <dbReference type="EMBL" id="KAA8912725.1"/>
    </source>
</evidence>
<feature type="domain" description="SCP" evidence="3">
    <location>
        <begin position="36"/>
        <end position="166"/>
    </location>
</feature>
<dbReference type="AlphaFoldDB" id="A0A5J5F6Z4"/>
<gene>
    <name evidence="4" type="ORF">FN846DRAFT_773068</name>
</gene>
<dbReference type="PRINTS" id="PR00837">
    <property type="entry name" value="V5TPXLIKE"/>
</dbReference>
<dbReference type="InterPro" id="IPR035940">
    <property type="entry name" value="CAP_sf"/>
</dbReference>
<proteinExistence type="predicted"/>
<evidence type="ECO:0000259" key="3">
    <source>
        <dbReference type="SMART" id="SM00198"/>
    </source>
</evidence>
<dbReference type="InParanoid" id="A0A5J5F6Z4"/>
<accession>A0A5J5F6Z4</accession>
<evidence type="ECO:0000313" key="5">
    <source>
        <dbReference type="Proteomes" id="UP000326924"/>
    </source>
</evidence>
<protein>
    <submittedName>
        <fullName evidence="4">SCP-like extracellular protein</fullName>
    </submittedName>
</protein>
<keyword evidence="5" id="KW-1185">Reference proteome</keyword>
<dbReference type="OrthoDB" id="337038at2759"/>
<feature type="chain" id="PRO_5023826602" evidence="2">
    <location>
        <begin position="27"/>
        <end position="205"/>
    </location>
</feature>
<reference evidence="4 5" key="1">
    <citation type="submission" date="2019-09" db="EMBL/GenBank/DDBJ databases">
        <title>Draft genome of the ectomycorrhizal ascomycete Sphaerosporella brunnea.</title>
        <authorList>
            <consortium name="DOE Joint Genome Institute"/>
            <person name="Benucci G.M."/>
            <person name="Marozzi G."/>
            <person name="Antonielli L."/>
            <person name="Sanchez S."/>
            <person name="Marco P."/>
            <person name="Wang X."/>
            <person name="Falini L.B."/>
            <person name="Barry K."/>
            <person name="Haridas S."/>
            <person name="Lipzen A."/>
            <person name="Labutti K."/>
            <person name="Grigoriev I.V."/>
            <person name="Murat C."/>
            <person name="Martin F."/>
            <person name="Albertini E."/>
            <person name="Donnini D."/>
            <person name="Bonito G."/>
        </authorList>
    </citation>
    <scope>NUCLEOTIDE SEQUENCE [LARGE SCALE GENOMIC DNA]</scope>
    <source>
        <strain evidence="4 5">Sb_GMNB300</strain>
    </source>
</reference>
<feature type="region of interest" description="Disordered" evidence="1">
    <location>
        <begin position="183"/>
        <end position="205"/>
    </location>
</feature>
<dbReference type="SMART" id="SM00198">
    <property type="entry name" value="SCP"/>
    <property type="match status" value="1"/>
</dbReference>
<evidence type="ECO:0000256" key="1">
    <source>
        <dbReference type="SAM" id="MobiDB-lite"/>
    </source>
</evidence>
<organism evidence="4 5">
    <name type="scientific">Sphaerosporella brunnea</name>
    <dbReference type="NCBI Taxonomy" id="1250544"/>
    <lineage>
        <taxon>Eukaryota</taxon>
        <taxon>Fungi</taxon>
        <taxon>Dikarya</taxon>
        <taxon>Ascomycota</taxon>
        <taxon>Pezizomycotina</taxon>
        <taxon>Pezizomycetes</taxon>
        <taxon>Pezizales</taxon>
        <taxon>Pyronemataceae</taxon>
        <taxon>Sphaerosporella</taxon>
    </lineage>
</organism>
<dbReference type="InterPro" id="IPR014044">
    <property type="entry name" value="CAP_dom"/>
</dbReference>
<dbReference type="InterPro" id="IPR018244">
    <property type="entry name" value="Allrgn_V5/Tpx1_CS"/>
</dbReference>
<dbReference type="Proteomes" id="UP000326924">
    <property type="component" value="Unassembled WGS sequence"/>
</dbReference>
<sequence length="205" mass="22248">MISPPQLLLAPLLLLLLLLLTPLVAASEDYYQSPSAFRAAVLKTHNRYRAEHGAVPALKWSSAAASYAQGVADRCKWSHSGGKYGENLAAGHQDVASAVTDWGDERKDYNWGNPGWNPQAGHFTAIVWKSSSSVGCAAKKCAHIDGAGFGGWFFVCEYWTPGNVMGQFKQNVLPYKKGRRWMGSPASMAGSTAKRDAEAEGEEDR</sequence>
<comment type="caution">
    <text evidence="4">The sequence shown here is derived from an EMBL/GenBank/DDBJ whole genome shotgun (WGS) entry which is preliminary data.</text>
</comment>
<dbReference type="PANTHER" id="PTHR10334">
    <property type="entry name" value="CYSTEINE-RICH SECRETORY PROTEIN-RELATED"/>
    <property type="match status" value="1"/>
</dbReference>
<name>A0A5J5F6Z4_9PEZI</name>
<dbReference type="EMBL" id="VXIS01000020">
    <property type="protein sequence ID" value="KAA8912725.1"/>
    <property type="molecule type" value="Genomic_DNA"/>
</dbReference>
<feature type="signal peptide" evidence="2">
    <location>
        <begin position="1"/>
        <end position="26"/>
    </location>
</feature>
<keyword evidence="2" id="KW-0732">Signal</keyword>
<dbReference type="Pfam" id="PF00188">
    <property type="entry name" value="CAP"/>
    <property type="match status" value="1"/>
</dbReference>
<dbReference type="GO" id="GO:0005576">
    <property type="term" value="C:extracellular region"/>
    <property type="evidence" value="ECO:0007669"/>
    <property type="project" value="InterPro"/>
</dbReference>
<evidence type="ECO:0000256" key="2">
    <source>
        <dbReference type="SAM" id="SignalP"/>
    </source>
</evidence>
<dbReference type="Gene3D" id="3.40.33.10">
    <property type="entry name" value="CAP"/>
    <property type="match status" value="1"/>
</dbReference>